<evidence type="ECO:0000256" key="1">
    <source>
        <dbReference type="ARBA" id="ARBA00008779"/>
    </source>
</evidence>
<dbReference type="PANTHER" id="PTHR42693:SF53">
    <property type="entry name" value="ENDO-4-O-SULFATASE"/>
    <property type="match status" value="1"/>
</dbReference>
<keyword evidence="2" id="KW-0479">Metal-binding</keyword>
<dbReference type="EMBL" id="UGYW01000002">
    <property type="protein sequence ID" value="SUJ28259.1"/>
    <property type="molecule type" value="Genomic_DNA"/>
</dbReference>
<keyword evidence="5" id="KW-0732">Signal</keyword>
<evidence type="ECO:0000256" key="5">
    <source>
        <dbReference type="SAM" id="SignalP"/>
    </source>
</evidence>
<name>A0A380CUD3_SPHSI</name>
<dbReference type="EC" id="3.1.6.1" evidence="7"/>
<dbReference type="Gene3D" id="3.40.720.10">
    <property type="entry name" value="Alkaline Phosphatase, subunit A"/>
    <property type="match status" value="1"/>
</dbReference>
<gene>
    <name evidence="7" type="primary">atsA_7</name>
    <name evidence="7" type="ORF">NCTC11388_04258</name>
</gene>
<feature type="signal peptide" evidence="5">
    <location>
        <begin position="1"/>
        <end position="20"/>
    </location>
</feature>
<proteinExistence type="inferred from homology"/>
<keyword evidence="4" id="KW-0106">Calcium</keyword>
<dbReference type="InterPro" id="IPR017850">
    <property type="entry name" value="Alkaline_phosphatase_core_sf"/>
</dbReference>
<organism evidence="7 8">
    <name type="scientific">Sphingobacterium spiritivorum</name>
    <name type="common">Flavobacterium spiritivorum</name>
    <dbReference type="NCBI Taxonomy" id="258"/>
    <lineage>
        <taxon>Bacteria</taxon>
        <taxon>Pseudomonadati</taxon>
        <taxon>Bacteroidota</taxon>
        <taxon>Sphingobacteriia</taxon>
        <taxon>Sphingobacteriales</taxon>
        <taxon>Sphingobacteriaceae</taxon>
        <taxon>Sphingobacterium</taxon>
    </lineage>
</organism>
<dbReference type="GO" id="GO:0046872">
    <property type="term" value="F:metal ion binding"/>
    <property type="evidence" value="ECO:0007669"/>
    <property type="project" value="UniProtKB-KW"/>
</dbReference>
<evidence type="ECO:0000256" key="4">
    <source>
        <dbReference type="ARBA" id="ARBA00022837"/>
    </source>
</evidence>
<dbReference type="GO" id="GO:0004065">
    <property type="term" value="F:arylsulfatase activity"/>
    <property type="evidence" value="ECO:0007669"/>
    <property type="project" value="UniProtKB-EC"/>
</dbReference>
<accession>A0A380CUD3</accession>
<evidence type="ECO:0000313" key="7">
    <source>
        <dbReference type="EMBL" id="SUJ28259.1"/>
    </source>
</evidence>
<dbReference type="PROSITE" id="PS00149">
    <property type="entry name" value="SULFATASE_2"/>
    <property type="match status" value="1"/>
</dbReference>
<keyword evidence="3 7" id="KW-0378">Hydrolase</keyword>
<evidence type="ECO:0000256" key="2">
    <source>
        <dbReference type="ARBA" id="ARBA00022723"/>
    </source>
</evidence>
<dbReference type="InterPro" id="IPR050738">
    <property type="entry name" value="Sulfatase"/>
</dbReference>
<feature type="chain" id="PRO_5016796628" evidence="5">
    <location>
        <begin position="21"/>
        <end position="461"/>
    </location>
</feature>
<dbReference type="PROSITE" id="PS00523">
    <property type="entry name" value="SULFATASE_1"/>
    <property type="match status" value="1"/>
</dbReference>
<dbReference type="Pfam" id="PF00884">
    <property type="entry name" value="Sulfatase"/>
    <property type="match status" value="1"/>
</dbReference>
<dbReference type="Proteomes" id="UP000254893">
    <property type="component" value="Unassembled WGS sequence"/>
</dbReference>
<sequence length="461" mass="51453">MNLKPILFTLLCLLSAAGYAQQKPNIIFVLTDDLGYSDLGCYGNPSIATPFLDKMAAKGVRATDYMVTSPSCTPSRASLLTGRYASRYNLPDPIGPGAKNGLPAQEVTIAEMLKEKGYRTALIGKWHLGDHGEYLPNKQGFDYFYGMLYSHDYRDPYVKTDTTIKIFRNQTPVVTRPADSALSRIYTEEVKQYIRQQKKGEPFFLYYAHNMPHLPVAFSAESGRMKDLHFAGPLGAVLEDLDRQLAIMWASLEEQGLADNTIFMFSSDNGPWIEYPVRMSGDHKTKNWHVGTAGVFRGSKAQTYEGGVRVPFITYWKGHTPEGLTLRNAISNVDILPTLAEWTGASVPVSRTLDGQSIAALLTSKSENITADHRPIYLVNHGKVEAVRKGSWKYRELPAGVNNNSGKPYEAAKELFNISYDPSERTNVISEFPEKAQELKALFDAFDADLDTYSTIKKSRK</sequence>
<dbReference type="InterPro" id="IPR000917">
    <property type="entry name" value="Sulfatase_N"/>
</dbReference>
<comment type="similarity">
    <text evidence="1">Belongs to the sulfatase family.</text>
</comment>
<reference evidence="7 8" key="1">
    <citation type="submission" date="2018-06" db="EMBL/GenBank/DDBJ databases">
        <authorList>
            <consortium name="Pathogen Informatics"/>
            <person name="Doyle S."/>
        </authorList>
    </citation>
    <scope>NUCLEOTIDE SEQUENCE [LARGE SCALE GENOMIC DNA]</scope>
    <source>
        <strain evidence="7 8">NCTC11388</strain>
    </source>
</reference>
<evidence type="ECO:0000256" key="3">
    <source>
        <dbReference type="ARBA" id="ARBA00022801"/>
    </source>
</evidence>
<dbReference type="AlphaFoldDB" id="A0A380CUD3"/>
<dbReference type="RefSeq" id="WP_115171548.1">
    <property type="nucleotide sequence ID" value="NZ_UGYW01000002.1"/>
</dbReference>
<feature type="domain" description="Sulfatase N-terminal" evidence="6">
    <location>
        <begin position="24"/>
        <end position="345"/>
    </location>
</feature>
<evidence type="ECO:0000259" key="6">
    <source>
        <dbReference type="Pfam" id="PF00884"/>
    </source>
</evidence>
<dbReference type="InterPro" id="IPR024607">
    <property type="entry name" value="Sulfatase_CS"/>
</dbReference>
<dbReference type="Gene3D" id="3.30.1120.10">
    <property type="match status" value="1"/>
</dbReference>
<evidence type="ECO:0000313" key="8">
    <source>
        <dbReference type="Proteomes" id="UP000254893"/>
    </source>
</evidence>
<protein>
    <submittedName>
        <fullName evidence="7">Arylsulfatase</fullName>
        <ecNumber evidence="7">3.1.6.1</ecNumber>
    </submittedName>
</protein>
<dbReference type="SUPFAM" id="SSF53649">
    <property type="entry name" value="Alkaline phosphatase-like"/>
    <property type="match status" value="1"/>
</dbReference>
<dbReference type="PANTHER" id="PTHR42693">
    <property type="entry name" value="ARYLSULFATASE FAMILY MEMBER"/>
    <property type="match status" value="1"/>
</dbReference>